<keyword evidence="1" id="KW-1185">Reference proteome</keyword>
<name>A0A8B8PCT0_9MYRT</name>
<dbReference type="PANTHER" id="PTHR46699">
    <property type="entry name" value="SERINE/THREONINE-PROTEIN KINASE STN8, CHLOROPLASTIC-RELATED"/>
    <property type="match status" value="1"/>
</dbReference>
<evidence type="ECO:0000313" key="2">
    <source>
        <dbReference type="RefSeq" id="XP_030532392.1"/>
    </source>
</evidence>
<dbReference type="RefSeq" id="XP_030532392.1">
    <property type="nucleotide sequence ID" value="XM_030676532.2"/>
</dbReference>
<dbReference type="AlphaFoldDB" id="A0A8B8PCT0"/>
<organism evidence="1 2">
    <name type="scientific">Rhodamnia argentea</name>
    <dbReference type="NCBI Taxonomy" id="178133"/>
    <lineage>
        <taxon>Eukaryota</taxon>
        <taxon>Viridiplantae</taxon>
        <taxon>Streptophyta</taxon>
        <taxon>Embryophyta</taxon>
        <taxon>Tracheophyta</taxon>
        <taxon>Spermatophyta</taxon>
        <taxon>Magnoliopsida</taxon>
        <taxon>eudicotyledons</taxon>
        <taxon>Gunneridae</taxon>
        <taxon>Pentapetalae</taxon>
        <taxon>rosids</taxon>
        <taxon>malvids</taxon>
        <taxon>Myrtales</taxon>
        <taxon>Myrtaceae</taxon>
        <taxon>Myrtoideae</taxon>
        <taxon>Myrteae</taxon>
        <taxon>Australasian group</taxon>
        <taxon>Rhodamnia</taxon>
    </lineage>
</organism>
<accession>A0A8B8PCT0</accession>
<dbReference type="GeneID" id="115742310"/>
<dbReference type="Proteomes" id="UP000827889">
    <property type="component" value="Chromosome 10"/>
</dbReference>
<sequence>MTWRVTWKNGVEPQAFRREREIFGEADGRREPSLWRLRSYRTLPRNSHALLSPSSCTLSFLLSLQLSLRPFQSPASLSRLDDLDRAIFSGNQPMALCGTNMSWGMESIEAMRLRGNSSTFLVRPSSACFGGPSLCTLPGRRRKIFFSLLRRSSTPVESKGVAESPCSMSVDEELDHVKRFKMSDFKVLDSVSIGLGGRADEVVFEAIVNDPKSPLYNTSVVLRRLISSQAKRRGKRAIQVLKKLVRRKIMYYSYSMQVHGFISSHSSRGLLTLVHGVGILGNAADFYEEGPIISTADSSLDRRQMMIAFDMRCVGFMMAKMVLRELMDPLIFAKFKSFFAKGNDPSCLREFLLQVLDRNTSSGNCGLQMLDRNWGAGWNLLSLLLATKRSSRISCLEALRHPFLCGPRWRVMPSMNIIRWGLGSTAVRITEEYIYGQHQRGRLAHFIELMEMLNPHTKPKNWLELLPGKWRLVYYTGRHIGLTLRQPPIRVLIGNAHLIVSRPSELSTNFSMTSEISFSALIGRDWPHNKSGVAGQLHVNSVFNLKAGRQLYLKEENSKGYFSLAQSIDRDALFQKLASGRWGKAIPYKEFPSSLPVATFVSDDIELLLNLGRPLNQDVDSAKKVLQEVRTQIPPEMFDLSKLVCGTYVDSRLLVLRSVNGSALLFTRSCVDENPS</sequence>
<gene>
    <name evidence="2" type="primary">LOC115742310</name>
</gene>
<evidence type="ECO:0000313" key="1">
    <source>
        <dbReference type="Proteomes" id="UP000827889"/>
    </source>
</evidence>
<dbReference type="PANTHER" id="PTHR46699:SF6">
    <property type="entry name" value="PLASTID-LIPID-ASSOCIATED PROTEIN 14, CHLOROPLASTIC-RELATED"/>
    <property type="match status" value="1"/>
</dbReference>
<protein>
    <submittedName>
        <fullName evidence="2">Probable plastid-lipid-associated protein 14, chloroplastic isoform X2</fullName>
    </submittedName>
</protein>
<reference evidence="2" key="1">
    <citation type="submission" date="2025-08" db="UniProtKB">
        <authorList>
            <consortium name="RefSeq"/>
        </authorList>
    </citation>
    <scope>IDENTIFICATION</scope>
    <source>
        <tissue evidence="2">Leaf</tissue>
    </source>
</reference>
<proteinExistence type="predicted"/>